<evidence type="ECO:0000313" key="3">
    <source>
        <dbReference type="Proteomes" id="UP000281813"/>
    </source>
</evidence>
<dbReference type="OrthoDB" id="2705958at2"/>
<feature type="transmembrane region" description="Helical" evidence="1">
    <location>
        <begin position="78"/>
        <end position="101"/>
    </location>
</feature>
<dbReference type="RefSeq" id="WP_121133376.1">
    <property type="nucleotide sequence ID" value="NZ_JBHUFK010000053.1"/>
</dbReference>
<comment type="caution">
    <text evidence="2">The sequence shown here is derived from an EMBL/GenBank/DDBJ whole genome shotgun (WGS) entry which is preliminary data.</text>
</comment>
<accession>A0A494YU18</accession>
<dbReference type="EMBL" id="RBZO01000028">
    <property type="protein sequence ID" value="RKQ13621.1"/>
    <property type="molecule type" value="Genomic_DNA"/>
</dbReference>
<protein>
    <submittedName>
        <fullName evidence="2">DUF1700 domain-containing protein</fullName>
    </submittedName>
</protein>
<keyword evidence="1" id="KW-1133">Transmembrane helix</keyword>
<sequence>MIEPKQRFIQELDKAIGKHPQKVEILEEYEVHIYDLLQEFTEKDGSTYEQLISRLGSPEEIAKVWQEEKTITPRKTQWLFVIINTAIFAGGIFLTFIYNVFQWEWAEQLWEGLTDIPSIIIFVYILFWALLGYEIGKEFGERGYKLLKRTFWLSIVPNLLLMYLVIFKLIPHEWFQPLLSVPFIIVCIVFTGLLYPITWIGYRWGRKISI</sequence>
<keyword evidence="1" id="KW-0812">Transmembrane</keyword>
<feature type="transmembrane region" description="Helical" evidence="1">
    <location>
        <begin position="151"/>
        <end position="170"/>
    </location>
</feature>
<name>A0A494YU18_9BACI</name>
<evidence type="ECO:0000256" key="1">
    <source>
        <dbReference type="SAM" id="Phobius"/>
    </source>
</evidence>
<keyword evidence="3" id="KW-1185">Reference proteome</keyword>
<reference evidence="2 3" key="1">
    <citation type="journal article" date="2015" name="Antonie Van Leeuwenhoek">
        <title>Oceanobacillus bengalensis sp. nov., a bacterium isolated from seawater of the Bay of Bengal.</title>
        <authorList>
            <person name="Yongchang O."/>
            <person name="Xiang W."/>
            <person name="Wang G."/>
        </authorList>
    </citation>
    <scope>NUCLEOTIDE SEQUENCE [LARGE SCALE GENOMIC DNA]</scope>
    <source>
        <strain evidence="2 3">MCCC 1K00260</strain>
    </source>
</reference>
<gene>
    <name evidence="2" type="ORF">D8M05_15420</name>
</gene>
<dbReference type="AlphaFoldDB" id="A0A494YU18"/>
<keyword evidence="1" id="KW-0472">Membrane</keyword>
<proteinExistence type="predicted"/>
<feature type="transmembrane region" description="Helical" evidence="1">
    <location>
        <begin position="182"/>
        <end position="202"/>
    </location>
</feature>
<organism evidence="2 3">
    <name type="scientific">Oceanobacillus bengalensis</name>
    <dbReference type="NCBI Taxonomy" id="1435466"/>
    <lineage>
        <taxon>Bacteria</taxon>
        <taxon>Bacillati</taxon>
        <taxon>Bacillota</taxon>
        <taxon>Bacilli</taxon>
        <taxon>Bacillales</taxon>
        <taxon>Bacillaceae</taxon>
        <taxon>Oceanobacillus</taxon>
    </lineage>
</organism>
<dbReference type="Proteomes" id="UP000281813">
    <property type="component" value="Unassembled WGS sequence"/>
</dbReference>
<evidence type="ECO:0000313" key="2">
    <source>
        <dbReference type="EMBL" id="RKQ13621.1"/>
    </source>
</evidence>
<feature type="transmembrane region" description="Helical" evidence="1">
    <location>
        <begin position="113"/>
        <end position="131"/>
    </location>
</feature>
<dbReference type="Pfam" id="PF22564">
    <property type="entry name" value="HAAS"/>
    <property type="match status" value="1"/>
</dbReference>